<dbReference type="Proteomes" id="UP001060085">
    <property type="component" value="Linkage Group LG04"/>
</dbReference>
<proteinExistence type="predicted"/>
<protein>
    <submittedName>
        <fullName evidence="1">Uncharacterized protein</fullName>
    </submittedName>
</protein>
<comment type="caution">
    <text evidence="1">The sequence shown here is derived from an EMBL/GenBank/DDBJ whole genome shotgun (WGS) entry which is preliminary data.</text>
</comment>
<keyword evidence="2" id="KW-1185">Reference proteome</keyword>
<sequence>MTSKFVSKLISHFAANDPGIPVSNVIQEVQVRLQTGCTYKRACYARKFAIERVFCSWETTFSVLPKYLQAMKYSNSGVVYEFLNHRTSNPLDYVFKFIFWCFSSCINRFQHCRPVISVNGTHLQGPYKGILLIASTWNANNLLERKLSSGNLTTLLHDGGHRHGMMTTNISKPLNSMLKKVKVLPLKTLVELIFSKLVKYFNQYREEAQNCVHPFPTRVFDKFLQIELKSRDHTVTTYDPREGIYMSVEKIVQDQMLMCWIYIRGKLTKEHTNPIFIRLDTRTFGEMLLEIYF</sequence>
<reference evidence="2" key="1">
    <citation type="journal article" date="2023" name="Nat. Plants">
        <title>Single-cell RNA sequencing provides a high-resolution roadmap for understanding the multicellular compartmentation of specialized metabolism.</title>
        <authorList>
            <person name="Sun S."/>
            <person name="Shen X."/>
            <person name="Li Y."/>
            <person name="Li Y."/>
            <person name="Wang S."/>
            <person name="Li R."/>
            <person name="Zhang H."/>
            <person name="Shen G."/>
            <person name="Guo B."/>
            <person name="Wei J."/>
            <person name="Xu J."/>
            <person name="St-Pierre B."/>
            <person name="Chen S."/>
            <person name="Sun C."/>
        </authorList>
    </citation>
    <scope>NUCLEOTIDE SEQUENCE [LARGE SCALE GENOMIC DNA]</scope>
</reference>
<organism evidence="1 2">
    <name type="scientific">Catharanthus roseus</name>
    <name type="common">Madagascar periwinkle</name>
    <name type="synonym">Vinca rosea</name>
    <dbReference type="NCBI Taxonomy" id="4058"/>
    <lineage>
        <taxon>Eukaryota</taxon>
        <taxon>Viridiplantae</taxon>
        <taxon>Streptophyta</taxon>
        <taxon>Embryophyta</taxon>
        <taxon>Tracheophyta</taxon>
        <taxon>Spermatophyta</taxon>
        <taxon>Magnoliopsida</taxon>
        <taxon>eudicotyledons</taxon>
        <taxon>Gunneridae</taxon>
        <taxon>Pentapetalae</taxon>
        <taxon>asterids</taxon>
        <taxon>lamiids</taxon>
        <taxon>Gentianales</taxon>
        <taxon>Apocynaceae</taxon>
        <taxon>Rauvolfioideae</taxon>
        <taxon>Vinceae</taxon>
        <taxon>Catharanthinae</taxon>
        <taxon>Catharanthus</taxon>
    </lineage>
</organism>
<dbReference type="EMBL" id="CM044704">
    <property type="protein sequence ID" value="KAI5669346.1"/>
    <property type="molecule type" value="Genomic_DNA"/>
</dbReference>
<evidence type="ECO:0000313" key="1">
    <source>
        <dbReference type="EMBL" id="KAI5669346.1"/>
    </source>
</evidence>
<evidence type="ECO:0000313" key="2">
    <source>
        <dbReference type="Proteomes" id="UP001060085"/>
    </source>
</evidence>
<gene>
    <name evidence="1" type="ORF">M9H77_19199</name>
</gene>
<accession>A0ACC0B9L6</accession>
<name>A0ACC0B9L6_CATRO</name>